<dbReference type="Pfam" id="PF03807">
    <property type="entry name" value="F420_oxidored"/>
    <property type="match status" value="1"/>
</dbReference>
<reference evidence="3 4" key="1">
    <citation type="journal article" date="2021" name="Int. J. Syst. Evol. Microbiol.">
        <title>Classification of three corynebacterial strains isolated from a small paddock in North Rhine-Westphalia: proposal of &lt;i&gt;Corynebacterium kalinowskii&lt;/i&gt; sp. nov., &lt;i&gt;Corynebacterium comes&lt;/i&gt; sp. nov. and &lt;i&gt;Corynebacterium occultum&lt;/i&gt; sp. nov.</title>
        <authorList>
            <person name="Schaffert L."/>
            <person name="Ruwe M."/>
            <person name="Milse J."/>
            <person name="Hanuschka K."/>
            <person name="Ortseifen V."/>
            <person name="Droste J."/>
            <person name="Brandt D."/>
            <person name="Schl L."/>
            <person name="Kutter Y."/>
            <person name="Vinke S."/>
            <person name="Vieh P."/>
            <person name="Jacob L."/>
            <person name="L N.C."/>
            <person name="Schulte-Berndt E."/>
            <person name="Hain C."/>
            <person name="Linder M."/>
            <person name="Schmidt P."/>
            <person name="Wollenschl L."/>
            <person name="Luttermann T."/>
            <person name="Thieme E."/>
            <person name="Hassa J."/>
            <person name="Haak M."/>
            <person name="Wittchen M."/>
            <person name="Mentz A."/>
            <person name="Persicke M."/>
            <person name="Busche T."/>
            <person name="R C."/>
        </authorList>
    </citation>
    <scope>NUCLEOTIDE SEQUENCE [LARGE SCALE GENOMIC DNA]</scope>
    <source>
        <strain evidence="3 4">2019</strain>
    </source>
</reference>
<dbReference type="EMBL" id="CP046453">
    <property type="protein sequence ID" value="QGU04402.1"/>
    <property type="molecule type" value="Genomic_DNA"/>
</dbReference>
<dbReference type="InterPro" id="IPR051267">
    <property type="entry name" value="STEAP_metalloreductase"/>
</dbReference>
<name>A0A6B8VGI4_9CORY</name>
<evidence type="ECO:0000313" key="4">
    <source>
        <dbReference type="Proteomes" id="UP000425178"/>
    </source>
</evidence>
<feature type="domain" description="Pyrroline-5-carboxylate reductase catalytic N-terminal" evidence="2">
    <location>
        <begin position="69"/>
        <end position="107"/>
    </location>
</feature>
<dbReference type="GO" id="GO:0016491">
    <property type="term" value="F:oxidoreductase activity"/>
    <property type="evidence" value="ECO:0007669"/>
    <property type="project" value="UniProtKB-KW"/>
</dbReference>
<evidence type="ECO:0000259" key="2">
    <source>
        <dbReference type="Pfam" id="PF03807"/>
    </source>
</evidence>
<evidence type="ECO:0000313" key="3">
    <source>
        <dbReference type="EMBL" id="QGU04402.1"/>
    </source>
</evidence>
<dbReference type="Proteomes" id="UP000425178">
    <property type="component" value="Chromosome"/>
</dbReference>
<dbReference type="InterPro" id="IPR028939">
    <property type="entry name" value="P5C_Rdtase_cat_N"/>
</dbReference>
<accession>A0A6B8VGI4</accession>
<proteinExistence type="predicted"/>
<protein>
    <submittedName>
        <fullName evidence="3">NADP oxidoreductase coenzyme F420-dependent</fullName>
    </submittedName>
</protein>
<dbReference type="InterPro" id="IPR036291">
    <property type="entry name" value="NAD(P)-bd_dom_sf"/>
</dbReference>
<keyword evidence="4" id="KW-1185">Reference proteome</keyword>
<keyword evidence="1" id="KW-0560">Oxidoreductase</keyword>
<gene>
    <name evidence="3" type="ORF">CETAM_05660</name>
</gene>
<organism evidence="3 4">
    <name type="scientific">Corynebacterium comes</name>
    <dbReference type="NCBI Taxonomy" id="2675218"/>
    <lineage>
        <taxon>Bacteria</taxon>
        <taxon>Bacillati</taxon>
        <taxon>Actinomycetota</taxon>
        <taxon>Actinomycetes</taxon>
        <taxon>Mycobacteriales</taxon>
        <taxon>Corynebacteriaceae</taxon>
        <taxon>Corynebacterium</taxon>
    </lineage>
</organism>
<dbReference type="KEGG" id="ccoe:CETAM_05660"/>
<dbReference type="Gene3D" id="3.40.50.720">
    <property type="entry name" value="NAD(P)-binding Rossmann-like Domain"/>
    <property type="match status" value="1"/>
</dbReference>
<sequence>MIRDLINKLFGKNVQPAMTAQQRDTHKENNTMTNYTIFGTGNMATAIAGVLTNGGATVTLISREDSATAPLDGDVVVFAVPYPAVEEILANRSAELSGKTVIDITNPLNFDTFDELVVPVGSSAAAEIQAKLPDSSVLKAFNTTFAATLSTGKVGDLTTTVLVAGDDEAAKAALVEDVTAGGLDALDAGSLKRAHELEAVGFLQLTLAGAEKIGWTGGFGLVK</sequence>
<evidence type="ECO:0000256" key="1">
    <source>
        <dbReference type="ARBA" id="ARBA00023002"/>
    </source>
</evidence>
<dbReference type="SUPFAM" id="SSF51735">
    <property type="entry name" value="NAD(P)-binding Rossmann-fold domains"/>
    <property type="match status" value="1"/>
</dbReference>
<dbReference type="AlphaFoldDB" id="A0A6B8VGI4"/>
<dbReference type="PANTHER" id="PTHR14239">
    <property type="entry name" value="DUDULIN-RELATED"/>
    <property type="match status" value="1"/>
</dbReference>
<dbReference type="PANTHER" id="PTHR14239:SF10">
    <property type="entry name" value="REDUCTASE"/>
    <property type="match status" value="1"/>
</dbReference>